<evidence type="ECO:0000256" key="10">
    <source>
        <dbReference type="PROSITE-ProRule" id="PRU00042"/>
    </source>
</evidence>
<dbReference type="FunFam" id="3.30.160.60:FF:000193">
    <property type="entry name" value="Zinc finger protein 300"/>
    <property type="match status" value="1"/>
</dbReference>
<protein>
    <recommendedName>
        <fullName evidence="13">C2H2-type domain-containing protein</fullName>
    </recommendedName>
</protein>
<dbReference type="PROSITE" id="PS00028">
    <property type="entry name" value="ZINC_FINGER_C2H2_1"/>
    <property type="match status" value="3"/>
</dbReference>
<dbReference type="FunFam" id="3.30.160.60:FF:002343">
    <property type="entry name" value="Zinc finger protein 33A"/>
    <property type="match status" value="1"/>
</dbReference>
<evidence type="ECO:0000256" key="11">
    <source>
        <dbReference type="SAM" id="Coils"/>
    </source>
</evidence>
<dbReference type="GO" id="GO:0005634">
    <property type="term" value="C:nucleus"/>
    <property type="evidence" value="ECO:0007669"/>
    <property type="project" value="UniProtKB-SubCell"/>
</dbReference>
<comment type="subcellular location">
    <subcellularLocation>
        <location evidence="1">Nucleus</location>
    </subcellularLocation>
</comment>
<evidence type="ECO:0000256" key="7">
    <source>
        <dbReference type="ARBA" id="ARBA00023015"/>
    </source>
</evidence>
<dbReference type="GO" id="GO:0000978">
    <property type="term" value="F:RNA polymerase II cis-regulatory region sequence-specific DNA binding"/>
    <property type="evidence" value="ECO:0007669"/>
    <property type="project" value="TreeGrafter"/>
</dbReference>
<dbReference type="Proteomes" id="UP001497482">
    <property type="component" value="Chromosome 3"/>
</dbReference>
<proteinExistence type="inferred from homology"/>
<feature type="domain" description="C2H2-type" evidence="13">
    <location>
        <begin position="353"/>
        <end position="376"/>
    </location>
</feature>
<evidence type="ECO:0000256" key="8">
    <source>
        <dbReference type="ARBA" id="ARBA00023163"/>
    </source>
</evidence>
<keyword evidence="11" id="KW-0175">Coiled coil</keyword>
<evidence type="ECO:0000256" key="2">
    <source>
        <dbReference type="ARBA" id="ARBA00006991"/>
    </source>
</evidence>
<feature type="region of interest" description="Disordered" evidence="12">
    <location>
        <begin position="167"/>
        <end position="219"/>
    </location>
</feature>
<keyword evidence="9" id="KW-0539">Nucleus</keyword>
<reference evidence="14 15" key="1">
    <citation type="submission" date="2024-04" db="EMBL/GenBank/DDBJ databases">
        <authorList>
            <person name="Waldvogel A.-M."/>
            <person name="Schoenle A."/>
        </authorList>
    </citation>
    <scope>NUCLEOTIDE SEQUENCE [LARGE SCALE GENOMIC DNA]</scope>
</reference>
<dbReference type="AlphaFoldDB" id="A0AAV2LP85"/>
<dbReference type="GO" id="GO:0000981">
    <property type="term" value="F:DNA-binding transcription factor activity, RNA polymerase II-specific"/>
    <property type="evidence" value="ECO:0007669"/>
    <property type="project" value="TreeGrafter"/>
</dbReference>
<organism evidence="14 15">
    <name type="scientific">Knipowitschia caucasica</name>
    <name type="common">Caucasian dwarf goby</name>
    <name type="synonym">Pomatoschistus caucasicus</name>
    <dbReference type="NCBI Taxonomy" id="637954"/>
    <lineage>
        <taxon>Eukaryota</taxon>
        <taxon>Metazoa</taxon>
        <taxon>Chordata</taxon>
        <taxon>Craniata</taxon>
        <taxon>Vertebrata</taxon>
        <taxon>Euteleostomi</taxon>
        <taxon>Actinopterygii</taxon>
        <taxon>Neopterygii</taxon>
        <taxon>Teleostei</taxon>
        <taxon>Neoteleostei</taxon>
        <taxon>Acanthomorphata</taxon>
        <taxon>Gobiaria</taxon>
        <taxon>Gobiiformes</taxon>
        <taxon>Gobioidei</taxon>
        <taxon>Gobiidae</taxon>
        <taxon>Gobiinae</taxon>
        <taxon>Knipowitschia</taxon>
    </lineage>
</organism>
<gene>
    <name evidence="14" type="ORF">KC01_LOCUS30142</name>
</gene>
<evidence type="ECO:0000256" key="3">
    <source>
        <dbReference type="ARBA" id="ARBA00022723"/>
    </source>
</evidence>
<evidence type="ECO:0000256" key="6">
    <source>
        <dbReference type="ARBA" id="ARBA00022833"/>
    </source>
</evidence>
<feature type="coiled-coil region" evidence="11">
    <location>
        <begin position="41"/>
        <end position="68"/>
    </location>
</feature>
<dbReference type="Gene3D" id="3.30.160.60">
    <property type="entry name" value="Classic Zinc Finger"/>
    <property type="match status" value="3"/>
</dbReference>
<dbReference type="PANTHER" id="PTHR23235:SF120">
    <property type="entry name" value="KRUPPEL-LIKE FACTOR 15"/>
    <property type="match status" value="1"/>
</dbReference>
<dbReference type="InterPro" id="IPR036236">
    <property type="entry name" value="Znf_C2H2_sf"/>
</dbReference>
<keyword evidence="7" id="KW-0805">Transcription regulation</keyword>
<dbReference type="SUPFAM" id="SSF57667">
    <property type="entry name" value="beta-beta-alpha zinc fingers"/>
    <property type="match status" value="2"/>
</dbReference>
<dbReference type="FunFam" id="3.30.160.60:FF:000688">
    <property type="entry name" value="zinc finger protein 197 isoform X1"/>
    <property type="match status" value="1"/>
</dbReference>
<keyword evidence="6" id="KW-0862">Zinc</keyword>
<accession>A0AAV2LP85</accession>
<dbReference type="GO" id="GO:0008270">
    <property type="term" value="F:zinc ion binding"/>
    <property type="evidence" value="ECO:0007669"/>
    <property type="project" value="UniProtKB-KW"/>
</dbReference>
<keyword evidence="5 10" id="KW-0863">Zinc-finger</keyword>
<keyword evidence="3" id="KW-0479">Metal-binding</keyword>
<evidence type="ECO:0000313" key="15">
    <source>
        <dbReference type="Proteomes" id="UP001497482"/>
    </source>
</evidence>
<dbReference type="PANTHER" id="PTHR23235">
    <property type="entry name" value="KRUEPPEL-LIKE TRANSCRIPTION FACTOR"/>
    <property type="match status" value="1"/>
</dbReference>
<feature type="domain" description="C2H2-type" evidence="13">
    <location>
        <begin position="297"/>
        <end position="324"/>
    </location>
</feature>
<comment type="similarity">
    <text evidence="2">Belongs to the krueppel C2H2-type zinc-finger protein family.</text>
</comment>
<dbReference type="EMBL" id="OZ035825">
    <property type="protein sequence ID" value="CAL1602359.1"/>
    <property type="molecule type" value="Genomic_DNA"/>
</dbReference>
<evidence type="ECO:0000256" key="12">
    <source>
        <dbReference type="SAM" id="MobiDB-lite"/>
    </source>
</evidence>
<feature type="domain" description="C2H2-type" evidence="13">
    <location>
        <begin position="325"/>
        <end position="352"/>
    </location>
</feature>
<evidence type="ECO:0000259" key="13">
    <source>
        <dbReference type="PROSITE" id="PS50157"/>
    </source>
</evidence>
<dbReference type="PROSITE" id="PS50157">
    <property type="entry name" value="ZINC_FINGER_C2H2_2"/>
    <property type="match status" value="3"/>
</dbReference>
<evidence type="ECO:0000256" key="5">
    <source>
        <dbReference type="ARBA" id="ARBA00022771"/>
    </source>
</evidence>
<evidence type="ECO:0000256" key="9">
    <source>
        <dbReference type="ARBA" id="ARBA00023242"/>
    </source>
</evidence>
<keyword evidence="15" id="KW-1185">Reference proteome</keyword>
<name>A0AAV2LP85_KNICA</name>
<evidence type="ECO:0000313" key="14">
    <source>
        <dbReference type="EMBL" id="CAL1602359.1"/>
    </source>
</evidence>
<feature type="region of interest" description="Disordered" evidence="12">
    <location>
        <begin position="116"/>
        <end position="135"/>
    </location>
</feature>
<feature type="compositionally biased region" description="Low complexity" evidence="12">
    <location>
        <begin position="207"/>
        <end position="217"/>
    </location>
</feature>
<dbReference type="Pfam" id="PF00096">
    <property type="entry name" value="zf-C2H2"/>
    <property type="match status" value="2"/>
</dbReference>
<keyword evidence="4" id="KW-0677">Repeat</keyword>
<evidence type="ECO:0000256" key="4">
    <source>
        <dbReference type="ARBA" id="ARBA00022737"/>
    </source>
</evidence>
<keyword evidence="8" id="KW-0804">Transcription</keyword>
<evidence type="ECO:0000256" key="1">
    <source>
        <dbReference type="ARBA" id="ARBA00004123"/>
    </source>
</evidence>
<sequence length="386" mass="42860">MASRLAFQTQLASIMEVLANAAVAEICKLVDDDYAVVSLQMSQCQKENKALKRKLHLLELKMARGTAERRLRESAFNSSRMRVQLSGGTSDRLREITSPAADGAFEQQQSLWPQRALTSGAAEEPQCPPSKSPDVEFVDPVVVKEETKCETKQEDDVHLIEDNDIMQPAPCAADGPRISQVQSCAKTQSPPRPLRRKSATNRRVEVSDSSPSESNSDLPFDLMCNNKSPMAIVEDLLSKAMDVEKPTCSYSVSPNDFSPTSSNPNGPSPYILEYPIVTDFPEGGKPWMQPPPKKRLFVCSFCGKGFNRPKKVEIHQRIHTGERPFSCVTCGKSFSEAGNLKKHQRIHTGEKPYSCDLCGASFAWVRNVKNHKLKCHPEACQDEMDS</sequence>
<feature type="compositionally biased region" description="Polar residues" evidence="12">
    <location>
        <begin position="179"/>
        <end position="189"/>
    </location>
</feature>
<dbReference type="InterPro" id="IPR013087">
    <property type="entry name" value="Znf_C2H2_type"/>
</dbReference>
<dbReference type="SMART" id="SM00355">
    <property type="entry name" value="ZnF_C2H2"/>
    <property type="match status" value="3"/>
</dbReference>